<keyword evidence="6 8" id="KW-1133">Transmembrane helix</keyword>
<evidence type="ECO:0000256" key="3">
    <source>
        <dbReference type="ARBA" id="ARBA00022475"/>
    </source>
</evidence>
<sequence length="306" mass="32957">MKAIDSTLPISRGKLMWQMTRPHTLTATFVPVVLGTVMALFDTSIHWGLFIAMMAAGLCLQIATNLFNEYYDFKKGLDTADSVGIGGGIVRHGLKPGMVLAVALILYLLAGFIGLYIAASTSYWLIAIGVVGMAVGYLYTGGPLPIAYTPFGEVFAGVFMGIGFILIAYYLQTLEVTTWALLLSIPFGILVGAINMSNNIRDIKEDTIGGRKTLPILLGREKAITGLAVAFVISYAWIVGLVVLQIVTPWALLVLLAVPKSITAIKSFRLGKTMPQMMGPAMKSTALTNTFVGVLLTIGLFIEWLL</sequence>
<dbReference type="PANTHER" id="PTHR13929:SF0">
    <property type="entry name" value="UBIA PRENYLTRANSFERASE DOMAIN-CONTAINING PROTEIN 1"/>
    <property type="match status" value="1"/>
</dbReference>
<dbReference type="Gene3D" id="1.10.357.140">
    <property type="entry name" value="UbiA prenyltransferase"/>
    <property type="match status" value="1"/>
</dbReference>
<dbReference type="CDD" id="cd13962">
    <property type="entry name" value="PT_UbiA_UBIAD1"/>
    <property type="match status" value="1"/>
</dbReference>
<gene>
    <name evidence="8" type="primary">menA</name>
    <name evidence="10" type="ORF">CF394_10095</name>
</gene>
<feature type="transmembrane region" description="Helical" evidence="8">
    <location>
        <begin position="47"/>
        <end position="67"/>
    </location>
</feature>
<dbReference type="InterPro" id="IPR026046">
    <property type="entry name" value="UBIAD1"/>
</dbReference>
<feature type="transmembrane region" description="Helical" evidence="8">
    <location>
        <begin position="286"/>
        <end position="305"/>
    </location>
</feature>
<evidence type="ECO:0000256" key="9">
    <source>
        <dbReference type="NCBIfam" id="TIGR00751"/>
    </source>
</evidence>
<evidence type="ECO:0000256" key="4">
    <source>
        <dbReference type="ARBA" id="ARBA00022679"/>
    </source>
</evidence>
<dbReference type="GO" id="GO:0005886">
    <property type="term" value="C:plasma membrane"/>
    <property type="evidence" value="ECO:0007669"/>
    <property type="project" value="UniProtKB-SubCell"/>
</dbReference>
<dbReference type="PANTHER" id="PTHR13929">
    <property type="entry name" value="1,4-DIHYDROXY-2-NAPHTHOATE OCTAPRENYLTRANSFERASE"/>
    <property type="match status" value="1"/>
</dbReference>
<keyword evidence="5 8" id="KW-0812">Transmembrane</keyword>
<dbReference type="Pfam" id="PF01040">
    <property type="entry name" value="UbiA"/>
    <property type="match status" value="1"/>
</dbReference>
<name>A0A264W1S7_9BACL</name>
<dbReference type="NCBIfam" id="NF004749">
    <property type="entry name" value="PRK06080.1-1"/>
    <property type="match status" value="1"/>
</dbReference>
<accession>A0A264W1S7</accession>
<evidence type="ECO:0000256" key="8">
    <source>
        <dbReference type="HAMAP-Rule" id="MF_01937"/>
    </source>
</evidence>
<dbReference type="Gene3D" id="1.20.120.1780">
    <property type="entry name" value="UbiA prenyltransferase"/>
    <property type="match status" value="1"/>
</dbReference>
<dbReference type="GO" id="GO:0046428">
    <property type="term" value="F:1,4-dihydroxy-2-naphthoate polyprenyltransferase activity"/>
    <property type="evidence" value="ECO:0007669"/>
    <property type="project" value="UniProtKB-UniRule"/>
</dbReference>
<evidence type="ECO:0000256" key="7">
    <source>
        <dbReference type="ARBA" id="ARBA00023136"/>
    </source>
</evidence>
<proteinExistence type="inferred from homology"/>
<feature type="transmembrane region" description="Helical" evidence="8">
    <location>
        <begin position="98"/>
        <end position="117"/>
    </location>
</feature>
<feature type="transmembrane region" description="Helical" evidence="8">
    <location>
        <begin position="21"/>
        <end position="41"/>
    </location>
</feature>
<dbReference type="OrthoDB" id="9767568at2"/>
<comment type="function">
    <text evidence="8">Conversion of 1,4-dihydroxy-2-naphthoate (DHNA) to demethylmenaquinone (DMK).</text>
</comment>
<evidence type="ECO:0000256" key="1">
    <source>
        <dbReference type="ARBA" id="ARBA00004141"/>
    </source>
</evidence>
<dbReference type="GO" id="GO:0009234">
    <property type="term" value="P:menaquinone biosynthetic process"/>
    <property type="evidence" value="ECO:0007669"/>
    <property type="project" value="UniProtKB-UniRule"/>
</dbReference>
<dbReference type="GO" id="GO:0042371">
    <property type="term" value="P:vitamin K biosynthetic process"/>
    <property type="evidence" value="ECO:0007669"/>
    <property type="project" value="TreeGrafter"/>
</dbReference>
<organism evidence="10 11">
    <name type="scientific">Tetzosporium hominis</name>
    <dbReference type="NCBI Taxonomy" id="2020506"/>
    <lineage>
        <taxon>Bacteria</taxon>
        <taxon>Bacillati</taxon>
        <taxon>Bacillota</taxon>
        <taxon>Bacilli</taxon>
        <taxon>Bacillales</taxon>
        <taxon>Caryophanaceae</taxon>
        <taxon>Tetzosporium</taxon>
    </lineage>
</organism>
<comment type="subcellular location">
    <subcellularLocation>
        <location evidence="8">Cell membrane</location>
        <topology evidence="8">Multi-pass membrane protein</topology>
    </subcellularLocation>
    <subcellularLocation>
        <location evidence="1">Membrane</location>
        <topology evidence="1">Multi-pass membrane protein</topology>
    </subcellularLocation>
</comment>
<dbReference type="AlphaFoldDB" id="A0A264W1S7"/>
<keyword evidence="3 8" id="KW-1003">Cell membrane</keyword>
<feature type="transmembrane region" description="Helical" evidence="8">
    <location>
        <begin position="123"/>
        <end position="139"/>
    </location>
</feature>
<comment type="caution">
    <text evidence="10">The sequence shown here is derived from an EMBL/GenBank/DDBJ whole genome shotgun (WGS) entry which is preliminary data.</text>
</comment>
<evidence type="ECO:0000313" key="11">
    <source>
        <dbReference type="Proteomes" id="UP000217065"/>
    </source>
</evidence>
<feature type="transmembrane region" description="Helical" evidence="8">
    <location>
        <begin position="217"/>
        <end position="238"/>
    </location>
</feature>
<comment type="similarity">
    <text evidence="8">Belongs to the MenA family. Type 1 subfamily.</text>
</comment>
<dbReference type="HAMAP" id="MF_01937">
    <property type="entry name" value="MenA_1"/>
    <property type="match status" value="1"/>
</dbReference>
<dbReference type="InterPro" id="IPR004657">
    <property type="entry name" value="MenA"/>
</dbReference>
<evidence type="ECO:0000256" key="5">
    <source>
        <dbReference type="ARBA" id="ARBA00022692"/>
    </source>
</evidence>
<feature type="transmembrane region" description="Helical" evidence="8">
    <location>
        <begin position="151"/>
        <end position="171"/>
    </location>
</feature>
<dbReference type="NCBIfam" id="NF009926">
    <property type="entry name" value="PRK13387.1"/>
    <property type="match status" value="1"/>
</dbReference>
<feature type="transmembrane region" description="Helical" evidence="8">
    <location>
        <begin position="177"/>
        <end position="196"/>
    </location>
</feature>
<evidence type="ECO:0000313" key="10">
    <source>
        <dbReference type="EMBL" id="OZS77556.1"/>
    </source>
</evidence>
<dbReference type="InterPro" id="IPR044878">
    <property type="entry name" value="UbiA_sf"/>
</dbReference>
<protein>
    <recommendedName>
        <fullName evidence="8 9">1,4-dihydroxy-2-naphthoate octaprenyltransferase</fullName>
        <shortName evidence="8">DHNA-octaprenyltransferase</shortName>
        <ecNumber evidence="8 9">2.5.1.74</ecNumber>
    </recommendedName>
</protein>
<dbReference type="Proteomes" id="UP000217065">
    <property type="component" value="Unassembled WGS sequence"/>
</dbReference>
<keyword evidence="11" id="KW-1185">Reference proteome</keyword>
<dbReference type="NCBIfam" id="TIGR00751">
    <property type="entry name" value="menA"/>
    <property type="match status" value="1"/>
</dbReference>
<keyword evidence="4 8" id="KW-0808">Transferase</keyword>
<dbReference type="FunFam" id="1.10.357.140:FF:000007">
    <property type="entry name" value="1,4-dihydroxy-2-naphthoate octaprenyltransferase"/>
    <property type="match status" value="1"/>
</dbReference>
<dbReference type="InterPro" id="IPR000537">
    <property type="entry name" value="UbiA_prenyltransferase"/>
</dbReference>
<keyword evidence="2 8" id="KW-0474">Menaquinone biosynthesis</keyword>
<feature type="transmembrane region" description="Helical" evidence="8">
    <location>
        <begin position="244"/>
        <end position="265"/>
    </location>
</feature>
<dbReference type="UniPathway" id="UPA00079">
    <property type="reaction ID" value="UER00168"/>
</dbReference>
<evidence type="ECO:0000256" key="6">
    <source>
        <dbReference type="ARBA" id="ARBA00022989"/>
    </source>
</evidence>
<evidence type="ECO:0000256" key="2">
    <source>
        <dbReference type="ARBA" id="ARBA00022428"/>
    </source>
</evidence>
<keyword evidence="7 8" id="KW-0472">Membrane</keyword>
<dbReference type="PIRSF" id="PIRSF005355">
    <property type="entry name" value="UBIAD1"/>
    <property type="match status" value="1"/>
</dbReference>
<reference evidence="10 11" key="1">
    <citation type="submission" date="2017-07" db="EMBL/GenBank/DDBJ databases">
        <title>Tetzosporium hominis gen.nov. sp.nov.</title>
        <authorList>
            <person name="Tetz G."/>
            <person name="Tetz V."/>
        </authorList>
    </citation>
    <scope>NUCLEOTIDE SEQUENCE [LARGE SCALE GENOMIC DNA]</scope>
    <source>
        <strain evidence="10 11">VT-49</strain>
    </source>
</reference>
<dbReference type="EMBL" id="NOKQ01000220">
    <property type="protein sequence ID" value="OZS77556.1"/>
    <property type="molecule type" value="Genomic_DNA"/>
</dbReference>
<dbReference type="EC" id="2.5.1.74" evidence="8 9"/>
<comment type="catalytic activity">
    <reaction evidence="8">
        <text>an all-trans-polyprenyl diphosphate + 1,4-dihydroxy-2-naphthoate + H(+) = a 2-demethylmenaquinol + CO2 + diphosphate</text>
        <dbReference type="Rhea" id="RHEA:26478"/>
        <dbReference type="Rhea" id="RHEA-COMP:9563"/>
        <dbReference type="Rhea" id="RHEA-COMP:9564"/>
        <dbReference type="ChEBI" id="CHEBI:11173"/>
        <dbReference type="ChEBI" id="CHEBI:15378"/>
        <dbReference type="ChEBI" id="CHEBI:16526"/>
        <dbReference type="ChEBI" id="CHEBI:33019"/>
        <dbReference type="ChEBI" id="CHEBI:55437"/>
        <dbReference type="ChEBI" id="CHEBI:58914"/>
        <dbReference type="EC" id="2.5.1.74"/>
    </reaction>
</comment>
<comment type="pathway">
    <text evidence="8">Quinol/quinone metabolism; menaquinone biosynthesis; menaquinol from 1,4-dihydroxy-2-naphthoate: step 1/2.</text>
</comment>